<keyword evidence="1" id="KW-1133">Transmembrane helix</keyword>
<name>A0AAW4VY60_9FIRM</name>
<organism evidence="2 3">
    <name type="scientific">Agathobaculum butyriciproducens</name>
    <dbReference type="NCBI Taxonomy" id="1628085"/>
    <lineage>
        <taxon>Bacteria</taxon>
        <taxon>Bacillati</taxon>
        <taxon>Bacillota</taxon>
        <taxon>Clostridia</taxon>
        <taxon>Eubacteriales</taxon>
        <taxon>Butyricicoccaceae</taxon>
        <taxon>Agathobaculum</taxon>
    </lineage>
</organism>
<dbReference type="Proteomes" id="UP001298753">
    <property type="component" value="Unassembled WGS sequence"/>
</dbReference>
<reference evidence="2 3" key="1">
    <citation type="submission" date="2021-10" db="EMBL/GenBank/DDBJ databases">
        <title>Anaerobic single-cell dispensing facilitates the cultivation of human gut bacteria.</title>
        <authorList>
            <person name="Afrizal A."/>
        </authorList>
    </citation>
    <scope>NUCLEOTIDE SEQUENCE [LARGE SCALE GENOMIC DNA]</scope>
    <source>
        <strain evidence="2 3">CLA-AA-H270</strain>
    </source>
</reference>
<dbReference type="Pfam" id="PF10825">
    <property type="entry name" value="DUF2752"/>
    <property type="match status" value="1"/>
</dbReference>
<sequence length="121" mass="13513">MPERFRRGLNGLLVLLILGALAYASALLFGWNCPIKYLTGVPCPGCGLSRALAALLQLDFRTALRFHPMVFVLLPVVLYALFGKKPLLGSKNLERMLLWSVIVLDIAIWLIRLALHDPLIF</sequence>
<evidence type="ECO:0000256" key="1">
    <source>
        <dbReference type="SAM" id="Phobius"/>
    </source>
</evidence>
<evidence type="ECO:0000313" key="3">
    <source>
        <dbReference type="Proteomes" id="UP001298753"/>
    </source>
</evidence>
<feature type="transmembrane region" description="Helical" evidence="1">
    <location>
        <begin position="12"/>
        <end position="31"/>
    </location>
</feature>
<feature type="transmembrane region" description="Helical" evidence="1">
    <location>
        <begin position="66"/>
        <end position="84"/>
    </location>
</feature>
<feature type="transmembrane region" description="Helical" evidence="1">
    <location>
        <begin position="96"/>
        <end position="115"/>
    </location>
</feature>
<dbReference type="InterPro" id="IPR021215">
    <property type="entry name" value="DUF2752"/>
</dbReference>
<comment type="caution">
    <text evidence="2">The sequence shown here is derived from an EMBL/GenBank/DDBJ whole genome shotgun (WGS) entry which is preliminary data.</text>
</comment>
<dbReference type="AlphaFoldDB" id="A0AAW4VY60"/>
<evidence type="ECO:0000313" key="2">
    <source>
        <dbReference type="EMBL" id="MCC2175671.1"/>
    </source>
</evidence>
<keyword evidence="3" id="KW-1185">Reference proteome</keyword>
<keyword evidence="1" id="KW-0812">Transmembrane</keyword>
<proteinExistence type="predicted"/>
<gene>
    <name evidence="2" type="ORF">LKD22_00770</name>
</gene>
<keyword evidence="1" id="KW-0472">Membrane</keyword>
<protein>
    <submittedName>
        <fullName evidence="2">DUF2752 domain-containing protein</fullName>
    </submittedName>
</protein>
<accession>A0AAW4VY60</accession>
<dbReference type="EMBL" id="JAJEPX010000001">
    <property type="protein sequence ID" value="MCC2175671.1"/>
    <property type="molecule type" value="Genomic_DNA"/>
</dbReference>
<dbReference type="GeneID" id="98661125"/>
<dbReference type="RefSeq" id="WP_227599938.1">
    <property type="nucleotide sequence ID" value="NZ_JAJEPX010000001.1"/>
</dbReference>